<protein>
    <submittedName>
        <fullName evidence="1">Uncharacterized protein</fullName>
    </submittedName>
</protein>
<reference evidence="1" key="1">
    <citation type="journal article" date="2019" name="Sci. Rep.">
        <title>Draft genome of Tanacetum cinerariifolium, the natural source of mosquito coil.</title>
        <authorList>
            <person name="Yamashiro T."/>
            <person name="Shiraishi A."/>
            <person name="Satake H."/>
            <person name="Nakayama K."/>
        </authorList>
    </citation>
    <scope>NUCLEOTIDE SEQUENCE</scope>
</reference>
<organism evidence="1">
    <name type="scientific">Tanacetum cinerariifolium</name>
    <name type="common">Dalmatian daisy</name>
    <name type="synonym">Chrysanthemum cinerariifolium</name>
    <dbReference type="NCBI Taxonomy" id="118510"/>
    <lineage>
        <taxon>Eukaryota</taxon>
        <taxon>Viridiplantae</taxon>
        <taxon>Streptophyta</taxon>
        <taxon>Embryophyta</taxon>
        <taxon>Tracheophyta</taxon>
        <taxon>Spermatophyta</taxon>
        <taxon>Magnoliopsida</taxon>
        <taxon>eudicotyledons</taxon>
        <taxon>Gunneridae</taxon>
        <taxon>Pentapetalae</taxon>
        <taxon>asterids</taxon>
        <taxon>campanulids</taxon>
        <taxon>Asterales</taxon>
        <taxon>Asteraceae</taxon>
        <taxon>Asteroideae</taxon>
        <taxon>Anthemideae</taxon>
        <taxon>Anthemidinae</taxon>
        <taxon>Tanacetum</taxon>
    </lineage>
</organism>
<dbReference type="EMBL" id="BKCJ010002505">
    <property type="protein sequence ID" value="GEU49015.1"/>
    <property type="molecule type" value="Genomic_DNA"/>
</dbReference>
<name>A0A6L2KLN1_TANCI</name>
<dbReference type="AlphaFoldDB" id="A0A6L2KLN1"/>
<sequence length="114" mass="12133">MGVSTDGEALLSGVADCMNKLTGKKDRDNTQDVSSPRVSVYSTLAGQKSALFVDRISMPNAGTTNDNNVRIRESISTPTRVEYPSMADLQVGVSKVSTIDHNVSTTNPCVLNLA</sequence>
<comment type="caution">
    <text evidence="1">The sequence shown here is derived from an EMBL/GenBank/DDBJ whole genome shotgun (WGS) entry which is preliminary data.</text>
</comment>
<proteinExistence type="predicted"/>
<accession>A0A6L2KLN1</accession>
<gene>
    <name evidence="1" type="ORF">Tci_020993</name>
</gene>
<evidence type="ECO:0000313" key="1">
    <source>
        <dbReference type="EMBL" id="GEU49015.1"/>
    </source>
</evidence>